<dbReference type="AlphaFoldDB" id="X1R8L3"/>
<feature type="non-terminal residue" evidence="1">
    <location>
        <position position="111"/>
    </location>
</feature>
<accession>X1R8L3</accession>
<proteinExistence type="predicted"/>
<comment type="caution">
    <text evidence="1">The sequence shown here is derived from an EMBL/GenBank/DDBJ whole genome shotgun (WGS) entry which is preliminary data.</text>
</comment>
<reference evidence="1" key="1">
    <citation type="journal article" date="2014" name="Front. Microbiol.">
        <title>High frequency of phylogenetically diverse reductive dehalogenase-homologous genes in deep subseafloor sedimentary metagenomes.</title>
        <authorList>
            <person name="Kawai M."/>
            <person name="Futagami T."/>
            <person name="Toyoda A."/>
            <person name="Takaki Y."/>
            <person name="Nishi S."/>
            <person name="Hori S."/>
            <person name="Arai W."/>
            <person name="Tsubouchi T."/>
            <person name="Morono Y."/>
            <person name="Uchiyama I."/>
            <person name="Ito T."/>
            <person name="Fujiyama A."/>
            <person name="Inagaki F."/>
            <person name="Takami H."/>
        </authorList>
    </citation>
    <scope>NUCLEOTIDE SEQUENCE</scope>
    <source>
        <strain evidence="1">Expedition CK06-06</strain>
    </source>
</reference>
<name>X1R8L3_9ZZZZ</name>
<organism evidence="1">
    <name type="scientific">marine sediment metagenome</name>
    <dbReference type="NCBI Taxonomy" id="412755"/>
    <lineage>
        <taxon>unclassified sequences</taxon>
        <taxon>metagenomes</taxon>
        <taxon>ecological metagenomes</taxon>
    </lineage>
</organism>
<gene>
    <name evidence="1" type="ORF">S12H4_09760</name>
</gene>
<sequence length="111" mass="13044">MWLSKNGKRGLGKGRGKYELVRVDNEEGERIYESGKLSDNFQIKSFQDIINECNISENKNYQQIKINLLTPVRIILRGELPAKFDFNIFIINLLRRLSWLSIVHSNEELEF</sequence>
<dbReference type="EMBL" id="BARW01004023">
    <property type="protein sequence ID" value="GAI59455.1"/>
    <property type="molecule type" value="Genomic_DNA"/>
</dbReference>
<protein>
    <submittedName>
        <fullName evidence="1">Uncharacterized protein</fullName>
    </submittedName>
</protein>
<evidence type="ECO:0000313" key="1">
    <source>
        <dbReference type="EMBL" id="GAI59455.1"/>
    </source>
</evidence>